<keyword evidence="2" id="KW-0812">Transmembrane</keyword>
<proteinExistence type="predicted"/>
<reference evidence="3 4" key="1">
    <citation type="submission" date="2019-03" db="EMBL/GenBank/DDBJ databases">
        <title>Genomic Encyclopedia of Type Strains, Phase IV (KMG-IV): sequencing the most valuable type-strain genomes for metagenomic binning, comparative biology and taxonomic classification.</title>
        <authorList>
            <person name="Goeker M."/>
        </authorList>
    </citation>
    <scope>NUCLEOTIDE SEQUENCE [LARGE SCALE GENOMIC DNA]</scope>
    <source>
        <strain evidence="3 4">DSM 15534</strain>
    </source>
</reference>
<keyword evidence="1" id="KW-0175">Coiled coil</keyword>
<dbReference type="AlphaFoldDB" id="A0A4R1FRH1"/>
<keyword evidence="2" id="KW-0472">Membrane</keyword>
<protein>
    <submittedName>
        <fullName evidence="3">Uncharacterized protein DUF2570</fullName>
    </submittedName>
</protein>
<dbReference type="Proteomes" id="UP000294702">
    <property type="component" value="Unassembled WGS sequence"/>
</dbReference>
<name>A0A4R1FRH1_9PAST</name>
<sequence length="109" mass="12725">MFSRLNQIVIVAVLGLCLWSFYQSQRIYRLKTDNQTQAQTIEQLTQQQRQLTLSLEQERQAIAKLTAEEHKQKVKADEDIQIIDRTLSKEHCATTRLPADVIKRLQQSD</sequence>
<accession>A0A4R1FRH1</accession>
<dbReference type="OrthoDB" id="5689912at2"/>
<dbReference type="RefSeq" id="WP_132691456.1">
    <property type="nucleotide sequence ID" value="NZ_SMFT01000004.1"/>
</dbReference>
<feature type="transmembrane region" description="Helical" evidence="2">
    <location>
        <begin position="6"/>
        <end position="22"/>
    </location>
</feature>
<dbReference type="Pfam" id="PF10828">
    <property type="entry name" value="DUF2570"/>
    <property type="match status" value="1"/>
</dbReference>
<gene>
    <name evidence="3" type="ORF">EV694_1714</name>
</gene>
<evidence type="ECO:0000313" key="4">
    <source>
        <dbReference type="Proteomes" id="UP000294702"/>
    </source>
</evidence>
<dbReference type="InterPro" id="IPR022538">
    <property type="entry name" value="DUF2570"/>
</dbReference>
<keyword evidence="2" id="KW-1133">Transmembrane helix</keyword>
<feature type="coiled-coil region" evidence="1">
    <location>
        <begin position="41"/>
        <end position="68"/>
    </location>
</feature>
<organism evidence="3 4">
    <name type="scientific">Volucribacter psittacicida</name>
    <dbReference type="NCBI Taxonomy" id="203482"/>
    <lineage>
        <taxon>Bacteria</taxon>
        <taxon>Pseudomonadati</taxon>
        <taxon>Pseudomonadota</taxon>
        <taxon>Gammaproteobacteria</taxon>
        <taxon>Pasteurellales</taxon>
        <taxon>Pasteurellaceae</taxon>
        <taxon>Volucribacter</taxon>
    </lineage>
</organism>
<evidence type="ECO:0000313" key="3">
    <source>
        <dbReference type="EMBL" id="TCJ96162.1"/>
    </source>
</evidence>
<keyword evidence="4" id="KW-1185">Reference proteome</keyword>
<evidence type="ECO:0000256" key="1">
    <source>
        <dbReference type="SAM" id="Coils"/>
    </source>
</evidence>
<evidence type="ECO:0000256" key="2">
    <source>
        <dbReference type="SAM" id="Phobius"/>
    </source>
</evidence>
<comment type="caution">
    <text evidence="3">The sequence shown here is derived from an EMBL/GenBank/DDBJ whole genome shotgun (WGS) entry which is preliminary data.</text>
</comment>
<dbReference type="EMBL" id="SMFT01000004">
    <property type="protein sequence ID" value="TCJ96162.1"/>
    <property type="molecule type" value="Genomic_DNA"/>
</dbReference>